<feature type="non-terminal residue" evidence="1">
    <location>
        <position position="58"/>
    </location>
</feature>
<evidence type="ECO:0000313" key="2">
    <source>
        <dbReference type="Proteomes" id="UP000593561"/>
    </source>
</evidence>
<dbReference type="AlphaFoldDB" id="A0A7J8RZ91"/>
<proteinExistence type="predicted"/>
<reference evidence="1 2" key="1">
    <citation type="journal article" date="2019" name="Genome Biol. Evol.">
        <title>Insights into the evolution of the New World diploid cottons (Gossypium, subgenus Houzingenia) based on genome sequencing.</title>
        <authorList>
            <person name="Grover C.E."/>
            <person name="Arick M.A. 2nd"/>
            <person name="Thrash A."/>
            <person name="Conover J.L."/>
            <person name="Sanders W.S."/>
            <person name="Peterson D.G."/>
            <person name="Frelichowski J.E."/>
            <person name="Scheffler J.A."/>
            <person name="Scheffler B.E."/>
            <person name="Wendel J.F."/>
        </authorList>
    </citation>
    <scope>NUCLEOTIDE SEQUENCE [LARGE SCALE GENOMIC DNA]</scope>
    <source>
        <strain evidence="1">27</strain>
        <tissue evidence="1">Leaf</tissue>
    </source>
</reference>
<keyword evidence="2" id="KW-1185">Reference proteome</keyword>
<protein>
    <submittedName>
        <fullName evidence="1">Uncharacterized protein</fullName>
    </submittedName>
</protein>
<sequence>MSFQHKPVNGEIYVLTCFEHGIRLLEDDIKKRSYEGCPIDTILGSPPLFDRKKKCDQD</sequence>
<comment type="caution">
    <text evidence="1">The sequence shown here is derived from an EMBL/GenBank/DDBJ whole genome shotgun (WGS) entry which is preliminary data.</text>
</comment>
<evidence type="ECO:0000313" key="1">
    <source>
        <dbReference type="EMBL" id="MBA0619161.1"/>
    </source>
</evidence>
<accession>A0A7J8RZ91</accession>
<organism evidence="1 2">
    <name type="scientific">Gossypium davidsonii</name>
    <name type="common">Davidson's cotton</name>
    <name type="synonym">Gossypium klotzschianum subsp. davidsonii</name>
    <dbReference type="NCBI Taxonomy" id="34287"/>
    <lineage>
        <taxon>Eukaryota</taxon>
        <taxon>Viridiplantae</taxon>
        <taxon>Streptophyta</taxon>
        <taxon>Embryophyta</taxon>
        <taxon>Tracheophyta</taxon>
        <taxon>Spermatophyta</taxon>
        <taxon>Magnoliopsida</taxon>
        <taxon>eudicotyledons</taxon>
        <taxon>Gunneridae</taxon>
        <taxon>Pentapetalae</taxon>
        <taxon>rosids</taxon>
        <taxon>malvids</taxon>
        <taxon>Malvales</taxon>
        <taxon>Malvaceae</taxon>
        <taxon>Malvoideae</taxon>
        <taxon>Gossypium</taxon>
    </lineage>
</organism>
<dbReference type="Proteomes" id="UP000593561">
    <property type="component" value="Unassembled WGS sequence"/>
</dbReference>
<gene>
    <name evidence="1" type="ORF">Godav_028384</name>
</gene>
<name>A0A7J8RZ91_GOSDV</name>
<dbReference type="EMBL" id="JABFAC010000007">
    <property type="protein sequence ID" value="MBA0619161.1"/>
    <property type="molecule type" value="Genomic_DNA"/>
</dbReference>